<evidence type="ECO:0000313" key="2">
    <source>
        <dbReference type="EMBL" id="MBE9031601.1"/>
    </source>
</evidence>
<feature type="transmembrane region" description="Helical" evidence="1">
    <location>
        <begin position="6"/>
        <end position="27"/>
    </location>
</feature>
<keyword evidence="1" id="KW-0812">Transmembrane</keyword>
<dbReference type="Proteomes" id="UP000625316">
    <property type="component" value="Unassembled WGS sequence"/>
</dbReference>
<comment type="caution">
    <text evidence="2">The sequence shown here is derived from an EMBL/GenBank/DDBJ whole genome shotgun (WGS) entry which is preliminary data.</text>
</comment>
<sequence length="102" mass="11516">MFKLDIPTITSLGSFLIGVGSTSFAAWRLYDNAQRKKFAAEREFNHLKRGNDQLKIQVVDLDKKVDELTAVTVELRGAVSILIDRQCKPELNAPTLKPWESL</sequence>
<dbReference type="EMBL" id="JADEXQ010000070">
    <property type="protein sequence ID" value="MBE9031601.1"/>
    <property type="molecule type" value="Genomic_DNA"/>
</dbReference>
<keyword evidence="1" id="KW-0472">Membrane</keyword>
<dbReference type="Gene3D" id="6.10.250.2730">
    <property type="match status" value="1"/>
</dbReference>
<keyword evidence="3" id="KW-1185">Reference proteome</keyword>
<proteinExistence type="predicted"/>
<reference evidence="2" key="1">
    <citation type="submission" date="2020-10" db="EMBL/GenBank/DDBJ databases">
        <authorList>
            <person name="Castelo-Branco R."/>
            <person name="Eusebio N."/>
            <person name="Adriana R."/>
            <person name="Vieira A."/>
            <person name="Brugerolle De Fraissinette N."/>
            <person name="Rezende De Castro R."/>
            <person name="Schneider M.P."/>
            <person name="Vasconcelos V."/>
            <person name="Leao P.N."/>
        </authorList>
    </citation>
    <scope>NUCLEOTIDE SEQUENCE</scope>
    <source>
        <strain evidence="2">LEGE 11480</strain>
    </source>
</reference>
<protein>
    <submittedName>
        <fullName evidence="2">Uncharacterized protein</fullName>
    </submittedName>
</protein>
<keyword evidence="1" id="KW-1133">Transmembrane helix</keyword>
<evidence type="ECO:0000256" key="1">
    <source>
        <dbReference type="SAM" id="Phobius"/>
    </source>
</evidence>
<name>A0A928VRF9_9CYAN</name>
<organism evidence="2 3">
    <name type="scientific">Romeriopsis navalis LEGE 11480</name>
    <dbReference type="NCBI Taxonomy" id="2777977"/>
    <lineage>
        <taxon>Bacteria</taxon>
        <taxon>Bacillati</taxon>
        <taxon>Cyanobacteriota</taxon>
        <taxon>Cyanophyceae</taxon>
        <taxon>Leptolyngbyales</taxon>
        <taxon>Leptolyngbyaceae</taxon>
        <taxon>Romeriopsis</taxon>
        <taxon>Romeriopsis navalis</taxon>
    </lineage>
</organism>
<evidence type="ECO:0000313" key="3">
    <source>
        <dbReference type="Proteomes" id="UP000625316"/>
    </source>
</evidence>
<accession>A0A928VRF9</accession>
<dbReference type="RefSeq" id="WP_264326429.1">
    <property type="nucleotide sequence ID" value="NZ_JADEXQ010000070.1"/>
</dbReference>
<gene>
    <name evidence="2" type="ORF">IQ266_17855</name>
</gene>
<dbReference type="AlphaFoldDB" id="A0A928VRF9"/>